<comment type="caution">
    <text evidence="1">The sequence shown here is derived from an EMBL/GenBank/DDBJ whole genome shotgun (WGS) entry which is preliminary data.</text>
</comment>
<reference evidence="1" key="1">
    <citation type="journal article" date="2014" name="Front. Microbiol.">
        <title>High frequency of phylogenetically diverse reductive dehalogenase-homologous genes in deep subseafloor sedimentary metagenomes.</title>
        <authorList>
            <person name="Kawai M."/>
            <person name="Futagami T."/>
            <person name="Toyoda A."/>
            <person name="Takaki Y."/>
            <person name="Nishi S."/>
            <person name="Hori S."/>
            <person name="Arai W."/>
            <person name="Tsubouchi T."/>
            <person name="Morono Y."/>
            <person name="Uchiyama I."/>
            <person name="Ito T."/>
            <person name="Fujiyama A."/>
            <person name="Inagaki F."/>
            <person name="Takami H."/>
        </authorList>
    </citation>
    <scope>NUCLEOTIDE SEQUENCE</scope>
    <source>
        <strain evidence="1">Expedition CK06-06</strain>
    </source>
</reference>
<organism evidence="1">
    <name type="scientific">marine sediment metagenome</name>
    <dbReference type="NCBI Taxonomy" id="412755"/>
    <lineage>
        <taxon>unclassified sequences</taxon>
        <taxon>metagenomes</taxon>
        <taxon>ecological metagenomes</taxon>
    </lineage>
</organism>
<protein>
    <submittedName>
        <fullName evidence="1">Uncharacterized protein</fullName>
    </submittedName>
</protein>
<accession>X1E4L0</accession>
<evidence type="ECO:0000313" key="1">
    <source>
        <dbReference type="EMBL" id="GAH12129.1"/>
    </source>
</evidence>
<dbReference type="AlphaFoldDB" id="X1E4L0"/>
<name>X1E4L0_9ZZZZ</name>
<feature type="non-terminal residue" evidence="1">
    <location>
        <position position="41"/>
    </location>
</feature>
<proteinExistence type="predicted"/>
<gene>
    <name evidence="1" type="ORF">S01H4_64621</name>
</gene>
<dbReference type="EMBL" id="BART01039250">
    <property type="protein sequence ID" value="GAH12129.1"/>
    <property type="molecule type" value="Genomic_DNA"/>
</dbReference>
<sequence length="41" mass="4950">MQESTICMYTFETRKDPTLKKLMEINQERCLDDNNCKYSLD</sequence>